<sequence>MGDEGLRSSEDYWKFVKENKNAILVFARHDKISWERYISTTKKLIWSTIERDDKRNEFSCERFYTKHVSVPSDVFSRLEASNNAHLNGGNGDMWMVDRVPDKGALFYRNGEFVNCQVGWDIEEFERNLINLEFIDIEEKRQNAAAAAKRPAKAPVNNGECCIIL</sequence>
<evidence type="ECO:0000313" key="1">
    <source>
        <dbReference type="EMBL" id="PIA17192.1"/>
    </source>
</evidence>
<dbReference type="OrthoDB" id="10297327at2759"/>
<gene>
    <name evidence="1" type="ORF">COEREDRAFT_86198</name>
</gene>
<name>A0A2G5BDX7_COERN</name>
<evidence type="ECO:0000313" key="2">
    <source>
        <dbReference type="Proteomes" id="UP000242474"/>
    </source>
</evidence>
<keyword evidence="2" id="KW-1185">Reference proteome</keyword>
<protein>
    <submittedName>
        <fullName evidence="1">Uncharacterized protein</fullName>
    </submittedName>
</protein>
<reference evidence="1 2" key="1">
    <citation type="journal article" date="2015" name="Genome Biol. Evol.">
        <title>Phylogenomic analyses indicate that early fungi evolved digesting cell walls of algal ancestors of land plants.</title>
        <authorList>
            <person name="Chang Y."/>
            <person name="Wang S."/>
            <person name="Sekimoto S."/>
            <person name="Aerts A.L."/>
            <person name="Choi C."/>
            <person name="Clum A."/>
            <person name="LaButti K.M."/>
            <person name="Lindquist E.A."/>
            <person name="Yee Ngan C."/>
            <person name="Ohm R.A."/>
            <person name="Salamov A.A."/>
            <person name="Grigoriev I.V."/>
            <person name="Spatafora J.W."/>
            <person name="Berbee M.L."/>
        </authorList>
    </citation>
    <scope>NUCLEOTIDE SEQUENCE [LARGE SCALE GENOMIC DNA]</scope>
    <source>
        <strain evidence="1 2">NRRL 1564</strain>
    </source>
</reference>
<accession>A0A2G5BDX7</accession>
<dbReference type="AlphaFoldDB" id="A0A2G5BDX7"/>
<dbReference type="Proteomes" id="UP000242474">
    <property type="component" value="Unassembled WGS sequence"/>
</dbReference>
<proteinExistence type="predicted"/>
<dbReference type="EMBL" id="KZ303495">
    <property type="protein sequence ID" value="PIA17192.1"/>
    <property type="molecule type" value="Genomic_DNA"/>
</dbReference>
<organism evidence="1 2">
    <name type="scientific">Coemansia reversa (strain ATCC 12441 / NRRL 1564)</name>
    <dbReference type="NCBI Taxonomy" id="763665"/>
    <lineage>
        <taxon>Eukaryota</taxon>
        <taxon>Fungi</taxon>
        <taxon>Fungi incertae sedis</taxon>
        <taxon>Zoopagomycota</taxon>
        <taxon>Kickxellomycotina</taxon>
        <taxon>Kickxellomycetes</taxon>
        <taxon>Kickxellales</taxon>
        <taxon>Kickxellaceae</taxon>
        <taxon>Coemansia</taxon>
    </lineage>
</organism>